<dbReference type="Proteomes" id="UP001162780">
    <property type="component" value="Chromosome"/>
</dbReference>
<dbReference type="RefSeq" id="WP_269022751.1">
    <property type="nucleotide sequence ID" value="NZ_CP113517.1"/>
</dbReference>
<organism evidence="2 3">
    <name type="scientific">Methylomonas rapida</name>
    <dbReference type="NCBI Taxonomy" id="2963939"/>
    <lineage>
        <taxon>Bacteria</taxon>
        <taxon>Pseudomonadati</taxon>
        <taxon>Pseudomonadota</taxon>
        <taxon>Gammaproteobacteria</taxon>
        <taxon>Methylococcales</taxon>
        <taxon>Methylococcaceae</taxon>
        <taxon>Methylomonas</taxon>
    </lineage>
</organism>
<evidence type="ECO:0000313" key="3">
    <source>
        <dbReference type="Proteomes" id="UP001162780"/>
    </source>
</evidence>
<reference evidence="2" key="1">
    <citation type="submission" date="2022-11" db="EMBL/GenBank/DDBJ databases">
        <title>Methylomonas rapida sp. nov., Carotenoid-Producing Obligate Methanotrophs with High Growth Characteristics and Biotechnological Potential.</title>
        <authorList>
            <person name="Tikhonova E.N."/>
            <person name="Suleimanov R.Z."/>
            <person name="Miroshnikov K."/>
            <person name="Oshkin I.Y."/>
            <person name="Belova S.E."/>
            <person name="Danilova O.V."/>
            <person name="Ashikhmin A."/>
            <person name="Konopkin A."/>
            <person name="But S.Y."/>
            <person name="Khmelenina V.N."/>
            <person name="Kuznetsov N."/>
            <person name="Pimenov N.V."/>
            <person name="Dedysh S.N."/>
        </authorList>
    </citation>
    <scope>NUCLEOTIDE SEQUENCE</scope>
    <source>
        <strain evidence="2">MP1</strain>
    </source>
</reference>
<gene>
    <name evidence="2" type="ORF">NM686_009155</name>
</gene>
<accession>A0ABY7GQ95</accession>
<proteinExistence type="predicted"/>
<name>A0ABY7GQ95_9GAMM</name>
<feature type="compositionally biased region" description="Basic and acidic residues" evidence="1">
    <location>
        <begin position="50"/>
        <end position="61"/>
    </location>
</feature>
<protein>
    <submittedName>
        <fullName evidence="2">Uncharacterized protein</fullName>
    </submittedName>
</protein>
<dbReference type="EMBL" id="CP113517">
    <property type="protein sequence ID" value="WAR46665.1"/>
    <property type="molecule type" value="Genomic_DNA"/>
</dbReference>
<keyword evidence="3" id="KW-1185">Reference proteome</keyword>
<evidence type="ECO:0000313" key="2">
    <source>
        <dbReference type="EMBL" id="WAR46665.1"/>
    </source>
</evidence>
<feature type="region of interest" description="Disordered" evidence="1">
    <location>
        <begin position="50"/>
        <end position="70"/>
    </location>
</feature>
<sequence>MKAESSRRSHERRQHERRVNCHPFNSTEWLAVILEEYALWPKYDRRISDRRDGDRRHMDRREKKRNGGSLVRRAHLYANKTRANQVLNDDEKAMILTLFRDEDSA</sequence>
<evidence type="ECO:0000256" key="1">
    <source>
        <dbReference type="SAM" id="MobiDB-lite"/>
    </source>
</evidence>